<dbReference type="PANTHER" id="PTHR32295">
    <property type="entry name" value="IQ-DOMAIN 5-RELATED"/>
    <property type="match status" value="1"/>
</dbReference>
<evidence type="ECO:0000256" key="1">
    <source>
        <dbReference type="ARBA" id="ARBA00004906"/>
    </source>
</evidence>
<feature type="region of interest" description="Disordered" evidence="5">
    <location>
        <begin position="367"/>
        <end position="409"/>
    </location>
</feature>
<dbReference type="GO" id="GO:0005516">
    <property type="term" value="F:calmodulin binding"/>
    <property type="evidence" value="ECO:0007669"/>
    <property type="project" value="UniProtKB-KW"/>
</dbReference>
<dbReference type="EMBL" id="JAAARO010000021">
    <property type="protein sequence ID" value="KAF5728058.1"/>
    <property type="molecule type" value="Genomic_DNA"/>
</dbReference>
<dbReference type="PROSITE" id="PS50096">
    <property type="entry name" value="IQ"/>
    <property type="match status" value="1"/>
</dbReference>
<accession>A0A7J7C1S9</accession>
<evidence type="ECO:0000256" key="4">
    <source>
        <dbReference type="ARBA" id="ARBA00024341"/>
    </source>
</evidence>
<evidence type="ECO:0000259" key="6">
    <source>
        <dbReference type="Pfam" id="PF03931"/>
    </source>
</evidence>
<dbReference type="FunCoup" id="A0A7J7C1S9">
    <property type="interactions" value="14"/>
</dbReference>
<reference evidence="7 8" key="1">
    <citation type="journal article" date="2020" name="Nat. Commun.">
        <title>Genome of Tripterygium wilfordii and identification of cytochrome P450 involved in triptolide biosynthesis.</title>
        <authorList>
            <person name="Tu L."/>
            <person name="Su P."/>
            <person name="Zhang Z."/>
            <person name="Gao L."/>
            <person name="Wang J."/>
            <person name="Hu T."/>
            <person name="Zhou J."/>
            <person name="Zhang Y."/>
            <person name="Zhao Y."/>
            <person name="Liu Y."/>
            <person name="Song Y."/>
            <person name="Tong Y."/>
            <person name="Lu Y."/>
            <person name="Yang J."/>
            <person name="Xu C."/>
            <person name="Jia M."/>
            <person name="Peters R.J."/>
            <person name="Huang L."/>
            <person name="Gao W."/>
        </authorList>
    </citation>
    <scope>NUCLEOTIDE SEQUENCE [LARGE SCALE GENOMIC DNA]</scope>
    <source>
        <strain evidence="8">cv. XIE 37</strain>
        <tissue evidence="7">Leaf</tissue>
    </source>
</reference>
<dbReference type="Gene3D" id="3.30.710.10">
    <property type="entry name" value="Potassium Channel Kv1.1, Chain A"/>
    <property type="match status" value="1"/>
</dbReference>
<dbReference type="InterPro" id="IPR011333">
    <property type="entry name" value="SKP1/BTB/POZ_sf"/>
</dbReference>
<dbReference type="AlphaFoldDB" id="A0A7J7C1S9"/>
<dbReference type="Pfam" id="PF03931">
    <property type="entry name" value="Skp1_POZ"/>
    <property type="match status" value="1"/>
</dbReference>
<dbReference type="SMART" id="SM00512">
    <property type="entry name" value="Skp1"/>
    <property type="match status" value="1"/>
</dbReference>
<dbReference type="InterPro" id="IPR036296">
    <property type="entry name" value="SKP1-like_dim_sf"/>
</dbReference>
<dbReference type="InterPro" id="IPR016073">
    <property type="entry name" value="Skp1_comp_POZ"/>
</dbReference>
<dbReference type="PANTHER" id="PTHR32295:SF134">
    <property type="entry name" value="PROTEIN IQ-DOMAIN 10"/>
    <property type="match status" value="1"/>
</dbReference>
<dbReference type="SUPFAM" id="SSF81382">
    <property type="entry name" value="Skp1 dimerisation domain-like"/>
    <property type="match status" value="1"/>
</dbReference>
<dbReference type="CDD" id="cd18322">
    <property type="entry name" value="BTB_POZ_SKP1"/>
    <property type="match status" value="1"/>
</dbReference>
<dbReference type="InParanoid" id="A0A7J7C1S9"/>
<protein>
    <submittedName>
        <fullName evidence="7">IQ-domain 10</fullName>
    </submittedName>
</protein>
<dbReference type="GO" id="GO:0009867">
    <property type="term" value="P:jasmonic acid mediated signaling pathway"/>
    <property type="evidence" value="ECO:0007669"/>
    <property type="project" value="UniProtKB-ARBA"/>
</dbReference>
<dbReference type="InterPro" id="IPR001232">
    <property type="entry name" value="SKP1-like"/>
</dbReference>
<evidence type="ECO:0000256" key="2">
    <source>
        <dbReference type="ARBA" id="ARBA00009993"/>
    </source>
</evidence>
<evidence type="ECO:0000313" key="7">
    <source>
        <dbReference type="EMBL" id="KAF5728058.1"/>
    </source>
</evidence>
<comment type="similarity">
    <text evidence="4">Belongs to the IQD family.</text>
</comment>
<gene>
    <name evidence="7" type="ORF">HS088_TW21G00201</name>
</gene>
<keyword evidence="8" id="KW-1185">Reference proteome</keyword>
<evidence type="ECO:0000256" key="5">
    <source>
        <dbReference type="SAM" id="MobiDB-lite"/>
    </source>
</evidence>
<evidence type="ECO:0000256" key="3">
    <source>
        <dbReference type="ARBA" id="ARBA00022860"/>
    </source>
</evidence>
<evidence type="ECO:0000313" key="8">
    <source>
        <dbReference type="Proteomes" id="UP000593562"/>
    </source>
</evidence>
<feature type="compositionally biased region" description="Basic residues" evidence="5">
    <location>
        <begin position="400"/>
        <end position="409"/>
    </location>
</feature>
<feature type="domain" description="SKP1 component POZ" evidence="6">
    <location>
        <begin position="6"/>
        <end position="64"/>
    </location>
</feature>
<sequence length="409" mass="46220">MASSTKITLISCEGERFEVEEVVALQSQTVKRMIEDNCVEGGIPIPNVRSVILAKIIEYCKKRVESSSKDDDLKAWEAEFVRVDQPTLFDMMLAANYLDIMDLVDLTCQTKNIPFPYKEMGSGYWFRSIISLRKGKVDRSKHPKENPGTGKPNGSSKNQHIDKGSSSSSNGGGGSGRNHGVTGVLVAEVAATRIQTAIRSFMARKALRHLKGSVRFNVLIQNQSVRKQASTAMTYIHSWSNVQAQIRARRYNMVTESRIKQKRMENQLKVEAKIHDLEVEWCGGSETMDEILSKIQQREEAAVKRERALAYAFSHQWRANSSQYLGQAYYSLGSKENWGWSWKERWIAARPWEIRVYAQPINPKKGLSRQESKLENVSNQEEMNKAVSVKPTLSNGKATQKAKRIGLNS</sequence>
<comment type="pathway">
    <text evidence="1">Protein modification; protein ubiquitination.</text>
</comment>
<keyword evidence="3" id="KW-0112">Calmodulin-binding</keyword>
<feature type="compositionally biased region" description="Basic and acidic residues" evidence="5">
    <location>
        <begin position="136"/>
        <end position="145"/>
    </location>
</feature>
<organism evidence="7 8">
    <name type="scientific">Tripterygium wilfordii</name>
    <name type="common">Thunder God vine</name>
    <dbReference type="NCBI Taxonomy" id="458696"/>
    <lineage>
        <taxon>Eukaryota</taxon>
        <taxon>Viridiplantae</taxon>
        <taxon>Streptophyta</taxon>
        <taxon>Embryophyta</taxon>
        <taxon>Tracheophyta</taxon>
        <taxon>Spermatophyta</taxon>
        <taxon>Magnoliopsida</taxon>
        <taxon>eudicotyledons</taxon>
        <taxon>Gunneridae</taxon>
        <taxon>Pentapetalae</taxon>
        <taxon>rosids</taxon>
        <taxon>fabids</taxon>
        <taxon>Celastrales</taxon>
        <taxon>Celastraceae</taxon>
        <taxon>Tripterygium</taxon>
    </lineage>
</organism>
<name>A0A7J7C1S9_TRIWF</name>
<dbReference type="GO" id="GO:0006511">
    <property type="term" value="P:ubiquitin-dependent protein catabolic process"/>
    <property type="evidence" value="ECO:0007669"/>
    <property type="project" value="InterPro"/>
</dbReference>
<proteinExistence type="inferred from homology"/>
<dbReference type="Proteomes" id="UP000593562">
    <property type="component" value="Unassembled WGS sequence"/>
</dbReference>
<dbReference type="SUPFAM" id="SSF54695">
    <property type="entry name" value="POZ domain"/>
    <property type="match status" value="1"/>
</dbReference>
<feature type="region of interest" description="Disordered" evidence="5">
    <location>
        <begin position="136"/>
        <end position="179"/>
    </location>
</feature>
<comment type="similarity">
    <text evidence="2">Belongs to the SKP1 family.</text>
</comment>
<dbReference type="CDD" id="cd23767">
    <property type="entry name" value="IQCD"/>
    <property type="match status" value="1"/>
</dbReference>
<comment type="caution">
    <text evidence="7">The sequence shown here is derived from an EMBL/GenBank/DDBJ whole genome shotgun (WGS) entry which is preliminary data.</text>
</comment>